<feature type="region of interest" description="Disordered" evidence="1">
    <location>
        <begin position="190"/>
        <end position="209"/>
    </location>
</feature>
<dbReference type="InterPro" id="IPR001849">
    <property type="entry name" value="PH_domain"/>
</dbReference>
<dbReference type="KEGG" id="gtt:GUITHDRAFT_107118"/>
<evidence type="ECO:0000313" key="3">
    <source>
        <dbReference type="EMBL" id="EKX47208.1"/>
    </source>
</evidence>
<dbReference type="EMBL" id="JH992991">
    <property type="protein sequence ID" value="EKX47208.1"/>
    <property type="molecule type" value="Genomic_DNA"/>
</dbReference>
<dbReference type="EnsemblProtists" id="EKX47208">
    <property type="protein sequence ID" value="EKX47208"/>
    <property type="gene ID" value="GUITHDRAFT_107118"/>
</dbReference>
<dbReference type="AlphaFoldDB" id="L1JF90"/>
<evidence type="ECO:0000313" key="5">
    <source>
        <dbReference type="Proteomes" id="UP000011087"/>
    </source>
</evidence>
<dbReference type="SUPFAM" id="SSF50729">
    <property type="entry name" value="PH domain-like"/>
    <property type="match status" value="1"/>
</dbReference>
<dbReference type="InterPro" id="IPR011993">
    <property type="entry name" value="PH-like_dom_sf"/>
</dbReference>
<dbReference type="PaxDb" id="55529-EKX47208"/>
<dbReference type="PROSITE" id="PS50003">
    <property type="entry name" value="PH_DOMAIN"/>
    <property type="match status" value="1"/>
</dbReference>
<dbReference type="RefSeq" id="XP_005834188.1">
    <property type="nucleotide sequence ID" value="XM_005834131.1"/>
</dbReference>
<gene>
    <name evidence="3" type="ORF">GUITHDRAFT_107118</name>
</gene>
<organism evidence="3">
    <name type="scientific">Guillardia theta (strain CCMP2712)</name>
    <name type="common">Cryptophyte</name>
    <dbReference type="NCBI Taxonomy" id="905079"/>
    <lineage>
        <taxon>Eukaryota</taxon>
        <taxon>Cryptophyceae</taxon>
        <taxon>Pyrenomonadales</taxon>
        <taxon>Geminigeraceae</taxon>
        <taxon>Guillardia</taxon>
    </lineage>
</organism>
<evidence type="ECO:0000256" key="1">
    <source>
        <dbReference type="SAM" id="MobiDB-lite"/>
    </source>
</evidence>
<dbReference type="Gene3D" id="2.30.29.30">
    <property type="entry name" value="Pleckstrin-homology domain (PH domain)/Phosphotyrosine-binding domain (PTB)"/>
    <property type="match status" value="1"/>
</dbReference>
<reference evidence="3 5" key="1">
    <citation type="journal article" date="2012" name="Nature">
        <title>Algal genomes reveal evolutionary mosaicism and the fate of nucleomorphs.</title>
        <authorList>
            <consortium name="DOE Joint Genome Institute"/>
            <person name="Curtis B.A."/>
            <person name="Tanifuji G."/>
            <person name="Burki F."/>
            <person name="Gruber A."/>
            <person name="Irimia M."/>
            <person name="Maruyama S."/>
            <person name="Arias M.C."/>
            <person name="Ball S.G."/>
            <person name="Gile G.H."/>
            <person name="Hirakawa Y."/>
            <person name="Hopkins J.F."/>
            <person name="Kuo A."/>
            <person name="Rensing S.A."/>
            <person name="Schmutz J."/>
            <person name="Symeonidi A."/>
            <person name="Elias M."/>
            <person name="Eveleigh R.J."/>
            <person name="Herman E.K."/>
            <person name="Klute M.J."/>
            <person name="Nakayama T."/>
            <person name="Obornik M."/>
            <person name="Reyes-Prieto A."/>
            <person name="Armbrust E.V."/>
            <person name="Aves S.J."/>
            <person name="Beiko R.G."/>
            <person name="Coutinho P."/>
            <person name="Dacks J.B."/>
            <person name="Durnford D.G."/>
            <person name="Fast N.M."/>
            <person name="Green B.R."/>
            <person name="Grisdale C.J."/>
            <person name="Hempel F."/>
            <person name="Henrissat B."/>
            <person name="Hoppner M.P."/>
            <person name="Ishida K."/>
            <person name="Kim E."/>
            <person name="Koreny L."/>
            <person name="Kroth P.G."/>
            <person name="Liu Y."/>
            <person name="Malik S.B."/>
            <person name="Maier U.G."/>
            <person name="McRose D."/>
            <person name="Mock T."/>
            <person name="Neilson J.A."/>
            <person name="Onodera N.T."/>
            <person name="Poole A.M."/>
            <person name="Pritham E.J."/>
            <person name="Richards T.A."/>
            <person name="Rocap G."/>
            <person name="Roy S.W."/>
            <person name="Sarai C."/>
            <person name="Schaack S."/>
            <person name="Shirato S."/>
            <person name="Slamovits C.H."/>
            <person name="Spencer D.F."/>
            <person name="Suzuki S."/>
            <person name="Worden A.Z."/>
            <person name="Zauner S."/>
            <person name="Barry K."/>
            <person name="Bell C."/>
            <person name="Bharti A.K."/>
            <person name="Crow J.A."/>
            <person name="Grimwood J."/>
            <person name="Kramer R."/>
            <person name="Lindquist E."/>
            <person name="Lucas S."/>
            <person name="Salamov A."/>
            <person name="McFadden G.I."/>
            <person name="Lane C.E."/>
            <person name="Keeling P.J."/>
            <person name="Gray M.W."/>
            <person name="Grigoriev I.V."/>
            <person name="Archibald J.M."/>
        </authorList>
    </citation>
    <scope>NUCLEOTIDE SEQUENCE</scope>
    <source>
        <strain evidence="3 5">CCMP2712</strain>
    </source>
</reference>
<dbReference type="GeneID" id="17303876"/>
<feature type="domain" description="PH" evidence="2">
    <location>
        <begin position="210"/>
        <end position="305"/>
    </location>
</feature>
<reference evidence="5" key="2">
    <citation type="submission" date="2012-11" db="EMBL/GenBank/DDBJ databases">
        <authorList>
            <person name="Kuo A."/>
            <person name="Curtis B.A."/>
            <person name="Tanifuji G."/>
            <person name="Burki F."/>
            <person name="Gruber A."/>
            <person name="Irimia M."/>
            <person name="Maruyama S."/>
            <person name="Arias M.C."/>
            <person name="Ball S.G."/>
            <person name="Gile G.H."/>
            <person name="Hirakawa Y."/>
            <person name="Hopkins J.F."/>
            <person name="Rensing S.A."/>
            <person name="Schmutz J."/>
            <person name="Symeonidi A."/>
            <person name="Elias M."/>
            <person name="Eveleigh R.J."/>
            <person name="Herman E.K."/>
            <person name="Klute M.J."/>
            <person name="Nakayama T."/>
            <person name="Obornik M."/>
            <person name="Reyes-Prieto A."/>
            <person name="Armbrust E.V."/>
            <person name="Aves S.J."/>
            <person name="Beiko R.G."/>
            <person name="Coutinho P."/>
            <person name="Dacks J.B."/>
            <person name="Durnford D.G."/>
            <person name="Fast N.M."/>
            <person name="Green B.R."/>
            <person name="Grisdale C."/>
            <person name="Hempe F."/>
            <person name="Henrissat B."/>
            <person name="Hoppner M.P."/>
            <person name="Ishida K.-I."/>
            <person name="Kim E."/>
            <person name="Koreny L."/>
            <person name="Kroth P.G."/>
            <person name="Liu Y."/>
            <person name="Malik S.-B."/>
            <person name="Maier U.G."/>
            <person name="McRose D."/>
            <person name="Mock T."/>
            <person name="Neilson J.A."/>
            <person name="Onodera N.T."/>
            <person name="Poole A.M."/>
            <person name="Pritham E.J."/>
            <person name="Richards T.A."/>
            <person name="Rocap G."/>
            <person name="Roy S.W."/>
            <person name="Sarai C."/>
            <person name="Schaack S."/>
            <person name="Shirato S."/>
            <person name="Slamovits C.H."/>
            <person name="Spencer D.F."/>
            <person name="Suzuki S."/>
            <person name="Worden A.Z."/>
            <person name="Zauner S."/>
            <person name="Barry K."/>
            <person name="Bell C."/>
            <person name="Bharti A.K."/>
            <person name="Crow J.A."/>
            <person name="Grimwood J."/>
            <person name="Kramer R."/>
            <person name="Lindquist E."/>
            <person name="Lucas S."/>
            <person name="Salamov A."/>
            <person name="McFadden G.I."/>
            <person name="Lane C.E."/>
            <person name="Keeling P.J."/>
            <person name="Gray M.W."/>
            <person name="Grigoriev I.V."/>
            <person name="Archibald J.M."/>
        </authorList>
    </citation>
    <scope>NUCLEOTIDE SEQUENCE</scope>
    <source>
        <strain evidence="5">CCMP2712</strain>
    </source>
</reference>
<proteinExistence type="predicted"/>
<dbReference type="HOGENOM" id="CLU_807632_0_0_1"/>
<sequence>MQCYAAVKQDETAGDDGLKTSAATDVSNNQDMFVQSPLYSSSGRQRASHTRRNVSPHIYTTFPHASSELNIDKENWYQNNVILQQDRSSQRRPLAALTLHEVNPAMCSMEVVKPVLMHQQHCDSWSMAAESIYSTQLSACAKEEELHMALPSYERENPQGCAGVGAGNISTDRTVIISCNPSTFVSPFQGSEGVKTNQPSRGAQNQGEPAKLREGWLLKKCSSGAFKRRWCAVDQNEILYNRGKSNLRNIIKCRIALMEVKDISMSREQQVLTINIETERRRFVFGSSDTPTIFEWLKSLHAAWTMSLARRGKCPAAGEGLDCCWECQPGQERIPSSQVVKVYL</sequence>
<protein>
    <recommendedName>
        <fullName evidence="2">PH domain-containing protein</fullName>
    </recommendedName>
</protein>
<evidence type="ECO:0000313" key="4">
    <source>
        <dbReference type="EnsemblProtists" id="EKX47208"/>
    </source>
</evidence>
<name>L1JF90_GUITC</name>
<feature type="compositionally biased region" description="Polar residues" evidence="1">
    <location>
        <begin position="190"/>
        <end position="207"/>
    </location>
</feature>
<keyword evidence="5" id="KW-1185">Reference proteome</keyword>
<accession>L1JF90</accession>
<reference evidence="4" key="3">
    <citation type="submission" date="2016-03" db="UniProtKB">
        <authorList>
            <consortium name="EnsemblProtists"/>
        </authorList>
    </citation>
    <scope>IDENTIFICATION</scope>
</reference>
<dbReference type="Proteomes" id="UP000011087">
    <property type="component" value="Unassembled WGS sequence"/>
</dbReference>
<evidence type="ECO:0000259" key="2">
    <source>
        <dbReference type="PROSITE" id="PS50003"/>
    </source>
</evidence>